<feature type="chain" id="PRO_5023930025" description="non-specific serine/threonine protein kinase" evidence="7">
    <location>
        <begin position="21"/>
        <end position="472"/>
    </location>
</feature>
<feature type="domain" description="Wall-associated receptor kinase galacturonan-binding" evidence="8">
    <location>
        <begin position="37"/>
        <end position="101"/>
    </location>
</feature>
<dbReference type="InterPro" id="IPR032872">
    <property type="entry name" value="WAK_assoc_C"/>
</dbReference>
<sequence>MHSHLSPYLLLSFLTIISLSINVPTSLCAKDTRYANCSEPFTCGSIKSIKFPFWGVNRAGYCGKPGFQLECQDNVPLITMISEKYRILLINPQVQTLIVAREDFWNNICPQNFVNTALNFTLFNYAVGIRNLTLFYGCTFFSGPISTFSSPYNCTVNNTDINFFYVMRNITIDPRLGSCNSSVVIPVFERAAQALETNTTTIGGAIDGGFGLKYLDLDSDQCSTCVKSGGECGYNWTESRFTCFCHDQPNAKACLTRPSYPFWGGNQANYCGYPGFQVNCQGNAPLLTIASTGYRVLGINSTTRILTVARQDFWNTTCPQYLSATTINSSLFSNSNTQNVTLHYNCPPPLGTTPPPNMFLCYPNGTATATTNYYTATDINVPNIGTCTNDVIVPVSQSSAQSLARNPPSITLEEALDDGFELLWTSNIDALCSSCVQSGGRCGYNPSSGSFTCYCADQPYASVCGNGTGMCL</sequence>
<dbReference type="GO" id="GO:0004674">
    <property type="term" value="F:protein serine/threonine kinase activity"/>
    <property type="evidence" value="ECO:0007669"/>
    <property type="project" value="UniProtKB-EC"/>
</dbReference>
<organism evidence="10 11">
    <name type="scientific">Nyssa sinensis</name>
    <dbReference type="NCBI Taxonomy" id="561372"/>
    <lineage>
        <taxon>Eukaryota</taxon>
        <taxon>Viridiplantae</taxon>
        <taxon>Streptophyta</taxon>
        <taxon>Embryophyta</taxon>
        <taxon>Tracheophyta</taxon>
        <taxon>Spermatophyta</taxon>
        <taxon>Magnoliopsida</taxon>
        <taxon>eudicotyledons</taxon>
        <taxon>Gunneridae</taxon>
        <taxon>Pentapetalae</taxon>
        <taxon>asterids</taxon>
        <taxon>Cornales</taxon>
        <taxon>Nyssaceae</taxon>
        <taxon>Nyssa</taxon>
    </lineage>
</organism>
<evidence type="ECO:0000256" key="2">
    <source>
        <dbReference type="ARBA" id="ARBA00012513"/>
    </source>
</evidence>
<dbReference type="PANTHER" id="PTHR33138">
    <property type="entry name" value="OS01G0690200 PROTEIN"/>
    <property type="match status" value="1"/>
</dbReference>
<evidence type="ECO:0000256" key="1">
    <source>
        <dbReference type="ARBA" id="ARBA00004167"/>
    </source>
</evidence>
<feature type="domain" description="Wall-associated receptor kinase galacturonan-binding" evidence="8">
    <location>
        <begin position="259"/>
        <end position="310"/>
    </location>
</feature>
<comment type="catalytic activity">
    <reaction evidence="6">
        <text>L-seryl-[protein] + ATP = O-phospho-L-seryl-[protein] + ADP + H(+)</text>
        <dbReference type="Rhea" id="RHEA:17989"/>
        <dbReference type="Rhea" id="RHEA-COMP:9863"/>
        <dbReference type="Rhea" id="RHEA-COMP:11604"/>
        <dbReference type="ChEBI" id="CHEBI:15378"/>
        <dbReference type="ChEBI" id="CHEBI:29999"/>
        <dbReference type="ChEBI" id="CHEBI:30616"/>
        <dbReference type="ChEBI" id="CHEBI:83421"/>
        <dbReference type="ChEBI" id="CHEBI:456216"/>
        <dbReference type="EC" id="2.7.11.1"/>
    </reaction>
</comment>
<dbReference type="Proteomes" id="UP000325577">
    <property type="component" value="Linkage Group LG2"/>
</dbReference>
<evidence type="ECO:0000259" key="8">
    <source>
        <dbReference type="Pfam" id="PF13947"/>
    </source>
</evidence>
<dbReference type="GO" id="GO:0016020">
    <property type="term" value="C:membrane"/>
    <property type="evidence" value="ECO:0007669"/>
    <property type="project" value="UniProtKB-SubCell"/>
</dbReference>
<keyword evidence="11" id="KW-1185">Reference proteome</keyword>
<keyword evidence="3 7" id="KW-0732">Signal</keyword>
<evidence type="ECO:0000256" key="5">
    <source>
        <dbReference type="ARBA" id="ARBA00047899"/>
    </source>
</evidence>
<dbReference type="PANTHER" id="PTHR33138:SF72">
    <property type="entry name" value="WALL-ASSOCIATED RECEPTOR KINASE CARBOXY-TERMINAL PROTEIN"/>
    <property type="match status" value="1"/>
</dbReference>
<dbReference type="EC" id="2.7.11.1" evidence="2"/>
<proteinExistence type="predicted"/>
<keyword evidence="4" id="KW-0325">Glycoprotein</keyword>
<dbReference type="Pfam" id="PF13947">
    <property type="entry name" value="GUB_WAK_bind"/>
    <property type="match status" value="2"/>
</dbReference>
<dbReference type="Pfam" id="PF14380">
    <property type="entry name" value="WAK_assoc"/>
    <property type="match status" value="2"/>
</dbReference>
<dbReference type="OrthoDB" id="1303655at2759"/>
<comment type="catalytic activity">
    <reaction evidence="5">
        <text>L-threonyl-[protein] + ATP = O-phospho-L-threonyl-[protein] + ADP + H(+)</text>
        <dbReference type="Rhea" id="RHEA:46608"/>
        <dbReference type="Rhea" id="RHEA-COMP:11060"/>
        <dbReference type="Rhea" id="RHEA-COMP:11605"/>
        <dbReference type="ChEBI" id="CHEBI:15378"/>
        <dbReference type="ChEBI" id="CHEBI:30013"/>
        <dbReference type="ChEBI" id="CHEBI:30616"/>
        <dbReference type="ChEBI" id="CHEBI:61977"/>
        <dbReference type="ChEBI" id="CHEBI:456216"/>
        <dbReference type="EC" id="2.7.11.1"/>
    </reaction>
</comment>
<dbReference type="AlphaFoldDB" id="A0A5J5ALR4"/>
<gene>
    <name evidence="10" type="ORF">F0562_005305</name>
</gene>
<evidence type="ECO:0000256" key="7">
    <source>
        <dbReference type="SAM" id="SignalP"/>
    </source>
</evidence>
<feature type="domain" description="Wall-associated receptor kinase C-terminal" evidence="9">
    <location>
        <begin position="172"/>
        <end position="248"/>
    </location>
</feature>
<evidence type="ECO:0000256" key="3">
    <source>
        <dbReference type="ARBA" id="ARBA00022729"/>
    </source>
</evidence>
<evidence type="ECO:0000259" key="9">
    <source>
        <dbReference type="Pfam" id="PF14380"/>
    </source>
</evidence>
<feature type="signal peptide" evidence="7">
    <location>
        <begin position="1"/>
        <end position="20"/>
    </location>
</feature>
<comment type="subcellular location">
    <subcellularLocation>
        <location evidence="1">Membrane</location>
        <topology evidence="1">Single-pass membrane protein</topology>
    </subcellularLocation>
</comment>
<evidence type="ECO:0000256" key="6">
    <source>
        <dbReference type="ARBA" id="ARBA00048679"/>
    </source>
</evidence>
<protein>
    <recommendedName>
        <fullName evidence="2">non-specific serine/threonine protein kinase</fullName>
        <ecNumber evidence="2">2.7.11.1</ecNumber>
    </recommendedName>
</protein>
<evidence type="ECO:0000313" key="11">
    <source>
        <dbReference type="Proteomes" id="UP000325577"/>
    </source>
</evidence>
<name>A0A5J5ALR4_9ASTE</name>
<evidence type="ECO:0000256" key="4">
    <source>
        <dbReference type="ARBA" id="ARBA00023180"/>
    </source>
</evidence>
<feature type="domain" description="Wall-associated receptor kinase C-terminal" evidence="9">
    <location>
        <begin position="379"/>
        <end position="458"/>
    </location>
</feature>
<dbReference type="EMBL" id="CM018043">
    <property type="protein sequence ID" value="KAA8530596.1"/>
    <property type="molecule type" value="Genomic_DNA"/>
</dbReference>
<evidence type="ECO:0000313" key="10">
    <source>
        <dbReference type="EMBL" id="KAA8530596.1"/>
    </source>
</evidence>
<dbReference type="GO" id="GO:0030247">
    <property type="term" value="F:polysaccharide binding"/>
    <property type="evidence" value="ECO:0007669"/>
    <property type="project" value="InterPro"/>
</dbReference>
<dbReference type="InterPro" id="IPR025287">
    <property type="entry name" value="WAK_GUB"/>
</dbReference>
<reference evidence="10 11" key="1">
    <citation type="submission" date="2019-09" db="EMBL/GenBank/DDBJ databases">
        <title>A chromosome-level genome assembly of the Chinese tupelo Nyssa sinensis.</title>
        <authorList>
            <person name="Yang X."/>
            <person name="Kang M."/>
            <person name="Yang Y."/>
            <person name="Xiong H."/>
            <person name="Wang M."/>
            <person name="Zhang Z."/>
            <person name="Wang Z."/>
            <person name="Wu H."/>
            <person name="Ma T."/>
            <person name="Liu J."/>
            <person name="Xi Z."/>
        </authorList>
    </citation>
    <scope>NUCLEOTIDE SEQUENCE [LARGE SCALE GENOMIC DNA]</scope>
    <source>
        <strain evidence="10">J267</strain>
        <tissue evidence="10">Leaf</tissue>
    </source>
</reference>
<accession>A0A5J5ALR4</accession>